<keyword evidence="7" id="KW-0067">ATP-binding</keyword>
<keyword evidence="7" id="KW-0547">Nucleotide-binding</keyword>
<feature type="transmembrane region" description="Helical" evidence="5">
    <location>
        <begin position="75"/>
        <end position="97"/>
    </location>
</feature>
<evidence type="ECO:0000256" key="4">
    <source>
        <dbReference type="ARBA" id="ARBA00023136"/>
    </source>
</evidence>
<dbReference type="EMBL" id="HBUE01196355">
    <property type="protein sequence ID" value="CAG6527854.1"/>
    <property type="molecule type" value="Transcribed_RNA"/>
</dbReference>
<feature type="domain" description="ABC-2 type transporter transmembrane" evidence="6">
    <location>
        <begin position="1"/>
        <end position="41"/>
    </location>
</feature>
<dbReference type="Pfam" id="PF01061">
    <property type="entry name" value="ABC2_membrane"/>
    <property type="match status" value="1"/>
</dbReference>
<protein>
    <submittedName>
        <fullName evidence="7">ATP-binding cassette sub-family G member 1</fullName>
    </submittedName>
</protein>
<evidence type="ECO:0000256" key="1">
    <source>
        <dbReference type="ARBA" id="ARBA00004141"/>
    </source>
</evidence>
<evidence type="ECO:0000256" key="3">
    <source>
        <dbReference type="ARBA" id="ARBA00022989"/>
    </source>
</evidence>
<keyword evidence="2 5" id="KW-0812">Transmembrane</keyword>
<dbReference type="GO" id="GO:0005524">
    <property type="term" value="F:ATP binding"/>
    <property type="evidence" value="ECO:0007669"/>
    <property type="project" value="UniProtKB-KW"/>
</dbReference>
<keyword evidence="3 5" id="KW-1133">Transmembrane helix</keyword>
<organism evidence="7">
    <name type="scientific">Culex pipiens</name>
    <name type="common">House mosquito</name>
    <dbReference type="NCBI Taxonomy" id="7175"/>
    <lineage>
        <taxon>Eukaryota</taxon>
        <taxon>Metazoa</taxon>
        <taxon>Ecdysozoa</taxon>
        <taxon>Arthropoda</taxon>
        <taxon>Hexapoda</taxon>
        <taxon>Insecta</taxon>
        <taxon>Pterygota</taxon>
        <taxon>Neoptera</taxon>
        <taxon>Endopterygota</taxon>
        <taxon>Diptera</taxon>
        <taxon>Nematocera</taxon>
        <taxon>Culicoidea</taxon>
        <taxon>Culicidae</taxon>
        <taxon>Culicinae</taxon>
        <taxon>Culicini</taxon>
        <taxon>Culex</taxon>
        <taxon>Culex</taxon>
    </lineage>
</organism>
<dbReference type="GO" id="GO:0140359">
    <property type="term" value="F:ABC-type transporter activity"/>
    <property type="evidence" value="ECO:0007669"/>
    <property type="project" value="InterPro"/>
</dbReference>
<sequence>MLPGIIFCGFFIRYDELSLAFRWFTWVSPFRFTFEAATLGMYGFGREKLECSEIFCYLQKPAKILDMLDMVDGNFWFDIFGISVFIFLQHVLLYLSLRRRLR</sequence>
<dbReference type="EMBL" id="HBUE01302367">
    <property type="protein sequence ID" value="CAG6579577.1"/>
    <property type="molecule type" value="Transcribed_RNA"/>
</dbReference>
<dbReference type="GO" id="GO:0016020">
    <property type="term" value="C:membrane"/>
    <property type="evidence" value="ECO:0007669"/>
    <property type="project" value="UniProtKB-SubCell"/>
</dbReference>
<dbReference type="AlphaFoldDB" id="A0A8D8NVS5"/>
<proteinExistence type="predicted"/>
<evidence type="ECO:0000259" key="6">
    <source>
        <dbReference type="Pfam" id="PF01061"/>
    </source>
</evidence>
<dbReference type="InterPro" id="IPR013525">
    <property type="entry name" value="ABC2_TM"/>
</dbReference>
<evidence type="ECO:0000256" key="2">
    <source>
        <dbReference type="ARBA" id="ARBA00022692"/>
    </source>
</evidence>
<name>A0A8D8NVS5_CULPI</name>
<evidence type="ECO:0000256" key="5">
    <source>
        <dbReference type="SAM" id="Phobius"/>
    </source>
</evidence>
<reference evidence="7" key="1">
    <citation type="submission" date="2021-05" db="EMBL/GenBank/DDBJ databases">
        <authorList>
            <person name="Alioto T."/>
            <person name="Alioto T."/>
            <person name="Gomez Garrido J."/>
        </authorList>
    </citation>
    <scope>NUCLEOTIDE SEQUENCE</scope>
</reference>
<keyword evidence="4 5" id="KW-0472">Membrane</keyword>
<comment type="subcellular location">
    <subcellularLocation>
        <location evidence="1">Membrane</location>
        <topology evidence="1">Multi-pass membrane protein</topology>
    </subcellularLocation>
</comment>
<accession>A0A8D8NVS5</accession>
<evidence type="ECO:0000313" key="7">
    <source>
        <dbReference type="EMBL" id="CAG6579577.1"/>
    </source>
</evidence>